<evidence type="ECO:0000259" key="2">
    <source>
        <dbReference type="PROSITE" id="PS51194"/>
    </source>
</evidence>
<dbReference type="PANTHER" id="PTHR47962">
    <property type="entry name" value="ATP-DEPENDENT HELICASE LHR-RELATED-RELATED"/>
    <property type="match status" value="1"/>
</dbReference>
<proteinExistence type="predicted"/>
<gene>
    <name evidence="3" type="ORF">GNP35_13715</name>
</gene>
<dbReference type="SMART" id="SM00487">
    <property type="entry name" value="DEXDc"/>
    <property type="match status" value="1"/>
</dbReference>
<accession>A0A6N8FAC2</accession>
<dbReference type="PROSITE" id="PS51192">
    <property type="entry name" value="HELICASE_ATP_BIND_1"/>
    <property type="match status" value="1"/>
</dbReference>
<dbReference type="InterPro" id="IPR021835">
    <property type="entry name" value="DUF3427"/>
</dbReference>
<dbReference type="Pfam" id="PF11907">
    <property type="entry name" value="DUF3427"/>
    <property type="match status" value="1"/>
</dbReference>
<dbReference type="InterPro" id="IPR001650">
    <property type="entry name" value="Helicase_C-like"/>
</dbReference>
<organism evidence="3 4">
    <name type="scientific">Psychrosphaera haliotis</name>
    <dbReference type="NCBI Taxonomy" id="555083"/>
    <lineage>
        <taxon>Bacteria</taxon>
        <taxon>Pseudomonadati</taxon>
        <taxon>Pseudomonadota</taxon>
        <taxon>Gammaproteobacteria</taxon>
        <taxon>Alteromonadales</taxon>
        <taxon>Pseudoalteromonadaceae</taxon>
        <taxon>Psychrosphaera</taxon>
    </lineage>
</organism>
<dbReference type="AlphaFoldDB" id="A0A6N8FAC2"/>
<dbReference type="InterPro" id="IPR052511">
    <property type="entry name" value="ATP-dep_Helicase"/>
</dbReference>
<comment type="caution">
    <text evidence="3">The sequence shown here is derived from an EMBL/GenBank/DDBJ whole genome shotgun (WGS) entry which is preliminary data.</text>
</comment>
<dbReference type="GO" id="GO:0005524">
    <property type="term" value="F:ATP binding"/>
    <property type="evidence" value="ECO:0007669"/>
    <property type="project" value="InterPro"/>
</dbReference>
<dbReference type="RefSeq" id="WP_155696726.1">
    <property type="nucleotide sequence ID" value="NZ_WOCD01000005.1"/>
</dbReference>
<dbReference type="Gene3D" id="3.40.50.300">
    <property type="entry name" value="P-loop containing nucleotide triphosphate hydrolases"/>
    <property type="match status" value="2"/>
</dbReference>
<dbReference type="PROSITE" id="PS51194">
    <property type="entry name" value="HELICASE_CTER"/>
    <property type="match status" value="1"/>
</dbReference>
<feature type="domain" description="Helicase C-terminal" evidence="2">
    <location>
        <begin position="552"/>
        <end position="708"/>
    </location>
</feature>
<dbReference type="InterPro" id="IPR025202">
    <property type="entry name" value="PLD-like_dom"/>
</dbReference>
<sequence length="1045" mass="119074">MNHTGIYEQLITTLISKNLNHDKFYVGEKVLEKADAAIWLSRFLSKIVEFSLNSLPSGEEKLGNQIELSNQLILWLKDKLQDDQFFEDNLLDNQGKILTALYETENPVAANLKEYVGNVFPLTGLTQSELFCGSNAGLSVESELKREIMSSNTVYWLVSFVKWSGIRIFKKELEEFTRSGRQLRVITTSYMGATDAKAVEFLASLPNTKVKLSYNTQRERLHAKSYLFIRDTGFHTGYIGSSNLSHSALTSGLEWNLKITSQEIPHIIERSINTFESYWNSPDFELFDGNVEAKEKLNNALKQATNSLSEPGAHYFEIKPFSHQKEILEQLEIERSLHKRFKNLVVAATGTGKTIISAFDFADFLKKAPNAKFLFVAHREEILKQARLAYQGVLKDSQFGDLWVGNYRPESFKHLFASVQTLNNQLNDPSNDFQLSSDYYDYIVIDEVHHVSAASYRNILSYFNPNILLGLTATPERHDGSSILDDFCGVIAAEIRLPEAINKRHLCPFQYFGVDDDTDLSGISWSKGRYDIAQLTNVYTNNQHRVDKIYQTMQELITSVHDMKSLAFCVSQAHAEYMCKQFTLKGIKCDYLTSVNSHERSQKQLALRSGLINILFVVDIFNEGIDIPEVDTLLFLRPTESLTIFLQQLGRGLRLAEGKDACTVLDFVGNANANYDFANKFRALVGKTSTSMSDEVKQGFPHAPLGCRIELSKLTQERVLSNIRNALLSKNRLIGLIKHFEQHSTLPLSLQNFMKVHPQVSLDLVYKKGTWTELCQEAGKVQVNSELPLKNFARMVKTRLLVCDDYDYLGAIQRMLLSKEADVNALHGLMLHYDLWQKPGGAVGFSSVHESLNVLYDERLKSELLSVIELQINKVQHKQMSMPMMGNHPIKLHARYTREQILVGFGATTFETQPTSREGVYNIRSKNIELLFVTLNKSDKQFSPTTMYHDYAINEELFHWQSQNSSRPDSGKGKEYIDHEYIGKRVFLFVREQSNDEFGKTMGFVNFGEVRYVSHTGSQPMNITWKLRSLMPAFMWKQAAKLSLA</sequence>
<dbReference type="Pfam" id="PF00271">
    <property type="entry name" value="Helicase_C"/>
    <property type="match status" value="1"/>
</dbReference>
<dbReference type="SUPFAM" id="SSF52540">
    <property type="entry name" value="P-loop containing nucleoside triphosphate hydrolases"/>
    <property type="match status" value="1"/>
</dbReference>
<dbReference type="InterPro" id="IPR006935">
    <property type="entry name" value="Helicase/UvrB_N"/>
</dbReference>
<dbReference type="Pfam" id="PF04851">
    <property type="entry name" value="ResIII"/>
    <property type="match status" value="1"/>
</dbReference>
<dbReference type="PANTHER" id="PTHR47962:SF7">
    <property type="entry name" value="MITOCHONDRIAL ATP-DEPENDENT HELICASE IRC3-RELATED"/>
    <property type="match status" value="1"/>
</dbReference>
<dbReference type="Pfam" id="PF13091">
    <property type="entry name" value="PLDc_2"/>
    <property type="match status" value="1"/>
</dbReference>
<dbReference type="GO" id="GO:0003677">
    <property type="term" value="F:DNA binding"/>
    <property type="evidence" value="ECO:0007669"/>
    <property type="project" value="InterPro"/>
</dbReference>
<dbReference type="SUPFAM" id="SSF56024">
    <property type="entry name" value="Phospholipase D/nuclease"/>
    <property type="match status" value="1"/>
</dbReference>
<dbReference type="CDD" id="cd09203">
    <property type="entry name" value="PLDc_N_DEXD_b1"/>
    <property type="match status" value="1"/>
</dbReference>
<dbReference type="Proteomes" id="UP000439994">
    <property type="component" value="Unassembled WGS sequence"/>
</dbReference>
<dbReference type="SMART" id="SM00490">
    <property type="entry name" value="HELICc"/>
    <property type="match status" value="1"/>
</dbReference>
<dbReference type="Gene3D" id="3.30.870.10">
    <property type="entry name" value="Endonuclease Chain A"/>
    <property type="match status" value="1"/>
</dbReference>
<name>A0A6N8FAC2_9GAMM</name>
<dbReference type="EMBL" id="WOCD01000005">
    <property type="protein sequence ID" value="MUH73446.1"/>
    <property type="molecule type" value="Genomic_DNA"/>
</dbReference>
<protein>
    <submittedName>
        <fullName evidence="3">DUF3427 domain-containing protein</fullName>
    </submittedName>
</protein>
<dbReference type="InterPro" id="IPR014001">
    <property type="entry name" value="Helicase_ATP-bd"/>
</dbReference>
<keyword evidence="4" id="KW-1185">Reference proteome</keyword>
<evidence type="ECO:0000313" key="4">
    <source>
        <dbReference type="Proteomes" id="UP000439994"/>
    </source>
</evidence>
<dbReference type="CDD" id="cd18799">
    <property type="entry name" value="SF2_C_EcoAI-like"/>
    <property type="match status" value="1"/>
</dbReference>
<evidence type="ECO:0000259" key="1">
    <source>
        <dbReference type="PROSITE" id="PS51192"/>
    </source>
</evidence>
<dbReference type="OrthoDB" id="9804086at2"/>
<dbReference type="GO" id="GO:0016887">
    <property type="term" value="F:ATP hydrolysis activity"/>
    <property type="evidence" value="ECO:0007669"/>
    <property type="project" value="TreeGrafter"/>
</dbReference>
<dbReference type="CDD" id="cd18032">
    <property type="entry name" value="DEXHc_RE_I_III_res"/>
    <property type="match status" value="1"/>
</dbReference>
<dbReference type="InterPro" id="IPR027417">
    <property type="entry name" value="P-loop_NTPase"/>
</dbReference>
<feature type="domain" description="Helicase ATP-binding" evidence="1">
    <location>
        <begin position="334"/>
        <end position="475"/>
    </location>
</feature>
<evidence type="ECO:0000313" key="3">
    <source>
        <dbReference type="EMBL" id="MUH73446.1"/>
    </source>
</evidence>
<reference evidence="3 4" key="1">
    <citation type="submission" date="2019-11" db="EMBL/GenBank/DDBJ databases">
        <title>P. haliotis isolates from Z. marina roots.</title>
        <authorList>
            <person name="Cohen M."/>
            <person name="Jospin G."/>
            <person name="Eisen J.A."/>
            <person name="Coil D.A."/>
        </authorList>
    </citation>
    <scope>NUCLEOTIDE SEQUENCE [LARGE SCALE GENOMIC DNA]</scope>
    <source>
        <strain evidence="3 4">UCD-MCMsp1aY</strain>
    </source>
</reference>